<dbReference type="STRING" id="695939.SAMN00790413_04891"/>
<accession>A0A1W1UST0</accession>
<reference evidence="2 3" key="1">
    <citation type="submission" date="2017-04" db="EMBL/GenBank/DDBJ databases">
        <authorList>
            <person name="Afonso C.L."/>
            <person name="Miller P.J."/>
            <person name="Scott M.A."/>
            <person name="Spackman E."/>
            <person name="Goraichik I."/>
            <person name="Dimitrov K.M."/>
            <person name="Suarez D.L."/>
            <person name="Swayne D.E."/>
        </authorList>
    </citation>
    <scope>NUCLEOTIDE SEQUENCE [LARGE SCALE GENOMIC DNA]</scope>
    <source>
        <strain evidence="2 3">KR-140</strain>
    </source>
</reference>
<evidence type="ECO:0000313" key="3">
    <source>
        <dbReference type="Proteomes" id="UP000192582"/>
    </source>
</evidence>
<proteinExistence type="predicted"/>
<evidence type="ECO:0000313" key="2">
    <source>
        <dbReference type="EMBL" id="SMB83784.1"/>
    </source>
</evidence>
<sequence length="79" mass="8351">MTGAGPRGAGQSTRLSETESSPPASAPSTYSLRMRKSSTRPKTLRSCAAVAAGPVRLLTRRPARSSNLTEKNVHERPGC</sequence>
<feature type="compositionally biased region" description="Basic residues" evidence="1">
    <location>
        <begin position="33"/>
        <end position="43"/>
    </location>
</feature>
<organism evidence="2 3">
    <name type="scientific">Deinococcus hopiensis KR-140</name>
    <dbReference type="NCBI Taxonomy" id="695939"/>
    <lineage>
        <taxon>Bacteria</taxon>
        <taxon>Thermotogati</taxon>
        <taxon>Deinococcota</taxon>
        <taxon>Deinococci</taxon>
        <taxon>Deinococcales</taxon>
        <taxon>Deinococcaceae</taxon>
        <taxon>Deinococcus</taxon>
    </lineage>
</organism>
<name>A0A1W1UST0_9DEIO</name>
<dbReference type="AlphaFoldDB" id="A0A1W1UST0"/>
<dbReference type="EMBL" id="FWWU01000007">
    <property type="protein sequence ID" value="SMB83784.1"/>
    <property type="molecule type" value="Genomic_DNA"/>
</dbReference>
<feature type="compositionally biased region" description="Low complexity" evidence="1">
    <location>
        <begin position="18"/>
        <end position="29"/>
    </location>
</feature>
<gene>
    <name evidence="2" type="ORF">SAMN00790413_04891</name>
</gene>
<protein>
    <submittedName>
        <fullName evidence="2">Uncharacterized protein</fullName>
    </submittedName>
</protein>
<feature type="region of interest" description="Disordered" evidence="1">
    <location>
        <begin position="1"/>
        <end position="79"/>
    </location>
</feature>
<evidence type="ECO:0000256" key="1">
    <source>
        <dbReference type="SAM" id="MobiDB-lite"/>
    </source>
</evidence>
<keyword evidence="3" id="KW-1185">Reference proteome</keyword>
<dbReference type="Proteomes" id="UP000192582">
    <property type="component" value="Unassembled WGS sequence"/>
</dbReference>